<sequence length="125" mass="12953">MHEATQTDRQTNQTDVQTTQAVHSFRDSPAPLRRLTREGTGKRSGSGSGSRPGLAGSPRPKPRPSHAGPKASFYALALCSSGTVLIARSGSAGSSGVRARLSGAVFGSEASGWLMAIRLKMSGQS</sequence>
<comment type="caution">
    <text evidence="2">The sequence shown here is derived from an EMBL/GenBank/DDBJ whole genome shotgun (WGS) entry which is preliminary data.</text>
</comment>
<accession>A0A8H4Q7C7</accession>
<proteinExistence type="predicted"/>
<dbReference type="Proteomes" id="UP000562929">
    <property type="component" value="Unassembled WGS sequence"/>
</dbReference>
<keyword evidence="3" id="KW-1185">Reference proteome</keyword>
<dbReference type="AlphaFoldDB" id="A0A8H4Q7C7"/>
<gene>
    <name evidence="2" type="ORF">GQ602_003048</name>
</gene>
<name>A0A8H4Q7C7_9HYPO</name>
<dbReference type="EMBL" id="JAACLJ010000003">
    <property type="protein sequence ID" value="KAF4589159.1"/>
    <property type="molecule type" value="Genomic_DNA"/>
</dbReference>
<reference evidence="2 3" key="1">
    <citation type="journal article" date="2020" name="G3 (Bethesda)">
        <title>Genetic Underpinnings of Host Manipulation by Ophiocordyceps as Revealed by Comparative Transcriptomics.</title>
        <authorList>
            <person name="Will I."/>
            <person name="Das B."/>
            <person name="Trinh T."/>
            <person name="Brachmann A."/>
            <person name="Ohm R.A."/>
            <person name="de Bekker C."/>
        </authorList>
    </citation>
    <scope>NUCLEOTIDE SEQUENCE [LARGE SCALE GENOMIC DNA]</scope>
    <source>
        <strain evidence="2 3">EC05</strain>
    </source>
</reference>
<feature type="region of interest" description="Disordered" evidence="1">
    <location>
        <begin position="1"/>
        <end position="69"/>
    </location>
</feature>
<evidence type="ECO:0000256" key="1">
    <source>
        <dbReference type="SAM" id="MobiDB-lite"/>
    </source>
</evidence>
<evidence type="ECO:0000313" key="2">
    <source>
        <dbReference type="EMBL" id="KAF4589159.1"/>
    </source>
</evidence>
<feature type="compositionally biased region" description="Polar residues" evidence="1">
    <location>
        <begin position="7"/>
        <end position="22"/>
    </location>
</feature>
<organism evidence="2 3">
    <name type="scientific">Ophiocordyceps camponoti-floridani</name>
    <dbReference type="NCBI Taxonomy" id="2030778"/>
    <lineage>
        <taxon>Eukaryota</taxon>
        <taxon>Fungi</taxon>
        <taxon>Dikarya</taxon>
        <taxon>Ascomycota</taxon>
        <taxon>Pezizomycotina</taxon>
        <taxon>Sordariomycetes</taxon>
        <taxon>Hypocreomycetidae</taxon>
        <taxon>Hypocreales</taxon>
        <taxon>Ophiocordycipitaceae</taxon>
        <taxon>Ophiocordyceps</taxon>
    </lineage>
</organism>
<evidence type="ECO:0000313" key="3">
    <source>
        <dbReference type="Proteomes" id="UP000562929"/>
    </source>
</evidence>
<protein>
    <submittedName>
        <fullName evidence="2">Uncharacterized protein</fullName>
    </submittedName>
</protein>